<evidence type="ECO:0000256" key="6">
    <source>
        <dbReference type="ARBA" id="ARBA00023134"/>
    </source>
</evidence>
<dbReference type="EMBL" id="SAXA01000005">
    <property type="protein sequence ID" value="RXQ95562.1"/>
    <property type="molecule type" value="Genomic_DNA"/>
</dbReference>
<dbReference type="HAMAP" id="MF_00316">
    <property type="entry name" value="MobA"/>
    <property type="match status" value="1"/>
</dbReference>
<dbReference type="PANTHER" id="PTHR19136">
    <property type="entry name" value="MOLYBDENUM COFACTOR GUANYLYLTRANSFERASE"/>
    <property type="match status" value="1"/>
</dbReference>
<keyword evidence="4 8" id="KW-0547">Nucleotide-binding</keyword>
<feature type="binding site" evidence="8">
    <location>
        <position position="69"/>
    </location>
    <ligand>
        <name>GTP</name>
        <dbReference type="ChEBI" id="CHEBI:37565"/>
    </ligand>
</feature>
<feature type="binding site" evidence="8">
    <location>
        <position position="98"/>
    </location>
    <ligand>
        <name>GTP</name>
        <dbReference type="ChEBI" id="CHEBI:37565"/>
    </ligand>
</feature>
<comment type="caution">
    <text evidence="10">The sequence shown here is derived from an EMBL/GenBank/DDBJ whole genome shotgun (WGS) entry which is preliminary data.</text>
</comment>
<dbReference type="GO" id="GO:0005525">
    <property type="term" value="F:GTP binding"/>
    <property type="evidence" value="ECO:0007669"/>
    <property type="project" value="UniProtKB-UniRule"/>
</dbReference>
<evidence type="ECO:0000256" key="3">
    <source>
        <dbReference type="ARBA" id="ARBA00022723"/>
    </source>
</evidence>
<dbReference type="GO" id="GO:0046872">
    <property type="term" value="F:metal ion binding"/>
    <property type="evidence" value="ECO:0007669"/>
    <property type="project" value="UniProtKB-KW"/>
</dbReference>
<dbReference type="InterPro" id="IPR025877">
    <property type="entry name" value="MobA-like_NTP_Trfase"/>
</dbReference>
<evidence type="ECO:0000313" key="10">
    <source>
        <dbReference type="EMBL" id="RXQ95562.1"/>
    </source>
</evidence>
<dbReference type="Gene3D" id="3.90.550.10">
    <property type="entry name" value="Spore Coat Polysaccharide Biosynthesis Protein SpsA, Chain A"/>
    <property type="match status" value="1"/>
</dbReference>
<evidence type="ECO:0000256" key="5">
    <source>
        <dbReference type="ARBA" id="ARBA00022842"/>
    </source>
</evidence>
<gene>
    <name evidence="8" type="primary">mobA</name>
    <name evidence="10" type="ORF">EO244_06780</name>
</gene>
<keyword evidence="7 8" id="KW-0501">Molybdenum cofactor biosynthesis</keyword>
<keyword evidence="2 8" id="KW-0808">Transferase</keyword>
<protein>
    <recommendedName>
        <fullName evidence="8">Probable molybdenum cofactor guanylyltransferase</fullName>
        <shortName evidence="8">MoCo guanylyltransferase</shortName>
        <ecNumber evidence="8">2.7.7.77</ecNumber>
    </recommendedName>
    <alternativeName>
        <fullName evidence="8">GTP:molybdopterin guanylyltransferase</fullName>
    </alternativeName>
    <alternativeName>
        <fullName evidence="8">Mo-MPT guanylyltransferase</fullName>
    </alternativeName>
    <alternativeName>
        <fullName evidence="8">Molybdopterin guanylyltransferase</fullName>
    </alternativeName>
    <alternativeName>
        <fullName evidence="8">Molybdopterin-guanine dinucleotide synthase</fullName>
        <shortName evidence="8">MGD synthase</shortName>
    </alternativeName>
</protein>
<evidence type="ECO:0000256" key="8">
    <source>
        <dbReference type="HAMAP-Rule" id="MF_00316"/>
    </source>
</evidence>
<dbReference type="EC" id="2.7.7.77" evidence="8"/>
<dbReference type="InterPro" id="IPR029044">
    <property type="entry name" value="Nucleotide-diphossugar_trans"/>
</dbReference>
<evidence type="ECO:0000256" key="1">
    <source>
        <dbReference type="ARBA" id="ARBA00022490"/>
    </source>
</evidence>
<comment type="catalytic activity">
    <reaction evidence="8">
        <text>Mo-molybdopterin + GTP + H(+) = Mo-molybdopterin guanine dinucleotide + diphosphate</text>
        <dbReference type="Rhea" id="RHEA:34243"/>
        <dbReference type="ChEBI" id="CHEBI:15378"/>
        <dbReference type="ChEBI" id="CHEBI:33019"/>
        <dbReference type="ChEBI" id="CHEBI:37565"/>
        <dbReference type="ChEBI" id="CHEBI:71302"/>
        <dbReference type="ChEBI" id="CHEBI:71310"/>
        <dbReference type="EC" id="2.7.7.77"/>
    </reaction>
</comment>
<dbReference type="AlphaFoldDB" id="A0A4V1N073"/>
<comment type="domain">
    <text evidence="8">The N-terminal domain determines nucleotide recognition and specific binding, while the C-terminal domain determines the specific binding to the target protein.</text>
</comment>
<keyword evidence="6 8" id="KW-0342">GTP-binding</keyword>
<dbReference type="GO" id="GO:0005737">
    <property type="term" value="C:cytoplasm"/>
    <property type="evidence" value="ECO:0007669"/>
    <property type="project" value="UniProtKB-SubCell"/>
</dbReference>
<feature type="binding site" evidence="8">
    <location>
        <position position="25"/>
    </location>
    <ligand>
        <name>GTP</name>
        <dbReference type="ChEBI" id="CHEBI:37565"/>
    </ligand>
</feature>
<reference evidence="10 11" key="1">
    <citation type="submission" date="2019-01" db="EMBL/GenBank/DDBJ databases">
        <title>Ancylomarina salipaludis sp. nov., isolated from a salt marsh.</title>
        <authorList>
            <person name="Yoon J.-H."/>
        </authorList>
    </citation>
    <scope>NUCLEOTIDE SEQUENCE [LARGE SCALE GENOMIC DNA]</scope>
    <source>
        <strain evidence="10 11">SHSM-M15</strain>
    </source>
</reference>
<evidence type="ECO:0000256" key="2">
    <source>
        <dbReference type="ARBA" id="ARBA00022679"/>
    </source>
</evidence>
<keyword evidence="3 8" id="KW-0479">Metal-binding</keyword>
<name>A0A4V1N073_9BACT</name>
<keyword evidence="5 8" id="KW-0460">Magnesium</keyword>
<organism evidence="10 11">
    <name type="scientific">Ancylomarina salipaludis</name>
    <dbReference type="NCBI Taxonomy" id="2501299"/>
    <lineage>
        <taxon>Bacteria</taxon>
        <taxon>Pseudomonadati</taxon>
        <taxon>Bacteroidota</taxon>
        <taxon>Bacteroidia</taxon>
        <taxon>Marinilabiliales</taxon>
        <taxon>Marinifilaceae</taxon>
        <taxon>Ancylomarina</taxon>
    </lineage>
</organism>
<accession>A0A4V1N073</accession>
<dbReference type="GO" id="GO:0006777">
    <property type="term" value="P:Mo-molybdopterin cofactor biosynthetic process"/>
    <property type="evidence" value="ECO:0007669"/>
    <property type="project" value="UniProtKB-KW"/>
</dbReference>
<proteinExistence type="inferred from homology"/>
<keyword evidence="11" id="KW-1185">Reference proteome</keyword>
<comment type="subcellular location">
    <subcellularLocation>
        <location evidence="8">Cytoplasm</location>
    </subcellularLocation>
</comment>
<keyword evidence="10" id="KW-0548">Nucleotidyltransferase</keyword>
<sequence>MQNNEAKIVGIVLSGGKSKRMGQEKGLVKYRGKALIEYAIDTLKPLCHELVISTANGDYAYLDLPMIADKIPDCGPIGGISTCMKSVEADIYLVISCDTPHIPTALFVDLLNQLKGNAIIPIDESGRQQPLVAAYASSASNYFHQALQSRNLKMMNLISSLETQFFILSSDLDYYSANTFTNFNRMEDISDIKV</sequence>
<evidence type="ECO:0000256" key="7">
    <source>
        <dbReference type="ARBA" id="ARBA00023150"/>
    </source>
</evidence>
<feature type="domain" description="MobA-like NTP transferase" evidence="9">
    <location>
        <begin position="10"/>
        <end position="152"/>
    </location>
</feature>
<dbReference type="CDD" id="cd02503">
    <property type="entry name" value="MobA"/>
    <property type="match status" value="1"/>
</dbReference>
<comment type="function">
    <text evidence="8">Transfers a GMP moiety from GTP to Mo-molybdopterin (Mo-MPT) cofactor (Moco or molybdenum cofactor) to form Mo-molybdopterin guanine dinucleotide (Mo-MGD) cofactor.</text>
</comment>
<dbReference type="InterPro" id="IPR013482">
    <property type="entry name" value="Molybde_CF_guanTrfase"/>
</dbReference>
<comment type="similarity">
    <text evidence="8">Belongs to the MobA family.</text>
</comment>
<comment type="caution">
    <text evidence="8">Lacks conserved residue(s) required for the propagation of feature annotation.</text>
</comment>
<dbReference type="Proteomes" id="UP000289703">
    <property type="component" value="Unassembled WGS sequence"/>
</dbReference>
<dbReference type="SUPFAM" id="SSF53448">
    <property type="entry name" value="Nucleotide-diphospho-sugar transferases"/>
    <property type="match status" value="1"/>
</dbReference>
<keyword evidence="1 8" id="KW-0963">Cytoplasm</keyword>
<dbReference type="Pfam" id="PF12804">
    <property type="entry name" value="NTP_transf_3"/>
    <property type="match status" value="1"/>
</dbReference>
<comment type="cofactor">
    <cofactor evidence="8">
        <name>Mg(2+)</name>
        <dbReference type="ChEBI" id="CHEBI:18420"/>
    </cofactor>
</comment>
<dbReference type="GO" id="GO:0061603">
    <property type="term" value="F:molybdenum cofactor guanylyltransferase activity"/>
    <property type="evidence" value="ECO:0007669"/>
    <property type="project" value="UniProtKB-EC"/>
</dbReference>
<feature type="binding site" evidence="8">
    <location>
        <begin position="13"/>
        <end position="15"/>
    </location>
    <ligand>
        <name>GTP</name>
        <dbReference type="ChEBI" id="CHEBI:37565"/>
    </ligand>
</feature>
<evidence type="ECO:0000313" key="11">
    <source>
        <dbReference type="Proteomes" id="UP000289703"/>
    </source>
</evidence>
<dbReference type="OrthoDB" id="9788394at2"/>
<dbReference type="PANTHER" id="PTHR19136:SF81">
    <property type="entry name" value="MOLYBDENUM COFACTOR GUANYLYLTRANSFERASE"/>
    <property type="match status" value="1"/>
</dbReference>
<evidence type="ECO:0000256" key="4">
    <source>
        <dbReference type="ARBA" id="ARBA00022741"/>
    </source>
</evidence>
<evidence type="ECO:0000259" key="9">
    <source>
        <dbReference type="Pfam" id="PF12804"/>
    </source>
</evidence>
<feature type="binding site" evidence="8">
    <location>
        <position position="98"/>
    </location>
    <ligand>
        <name>Mg(2+)</name>
        <dbReference type="ChEBI" id="CHEBI:18420"/>
    </ligand>
</feature>
<dbReference type="RefSeq" id="WP_129253901.1">
    <property type="nucleotide sequence ID" value="NZ_SAXA01000005.1"/>
</dbReference>